<dbReference type="InterPro" id="IPR050640">
    <property type="entry name" value="Bact_2-comp_sensor_kinase"/>
</dbReference>
<dbReference type="SMART" id="SM00387">
    <property type="entry name" value="HATPase_c"/>
    <property type="match status" value="1"/>
</dbReference>
<dbReference type="GO" id="GO:0016020">
    <property type="term" value="C:membrane"/>
    <property type="evidence" value="ECO:0007669"/>
    <property type="project" value="InterPro"/>
</dbReference>
<keyword evidence="3" id="KW-1185">Reference proteome</keyword>
<dbReference type="InterPro" id="IPR010559">
    <property type="entry name" value="Sig_transdc_His_kin_internal"/>
</dbReference>
<dbReference type="InterPro" id="IPR018771">
    <property type="entry name" value="PocR_dom"/>
</dbReference>
<dbReference type="Pfam" id="PF10114">
    <property type="entry name" value="PocR"/>
    <property type="match status" value="1"/>
</dbReference>
<evidence type="ECO:0000313" key="3">
    <source>
        <dbReference type="Proteomes" id="UP000694308"/>
    </source>
</evidence>
<dbReference type="Pfam" id="PF02518">
    <property type="entry name" value="HATPase_c"/>
    <property type="match status" value="1"/>
</dbReference>
<reference evidence="2" key="1">
    <citation type="submission" date="2020-12" db="EMBL/GenBank/DDBJ databases">
        <title>Clostridium thailandense sp. nov., a novel acetogenic bacterium isolated from peat land soil in Thailand.</title>
        <authorList>
            <person name="Chaikitkaew S."/>
            <person name="Birkeland N.K."/>
        </authorList>
    </citation>
    <scope>NUCLEOTIDE SEQUENCE</scope>
    <source>
        <strain evidence="2">PL3</strain>
    </source>
</reference>
<accession>A0A949TZR3</accession>
<dbReference type="RefSeq" id="WP_218321846.1">
    <property type="nucleotide sequence ID" value="NZ_JAEEGC010000098.1"/>
</dbReference>
<dbReference type="InterPro" id="IPR005467">
    <property type="entry name" value="His_kinase_dom"/>
</dbReference>
<dbReference type="Pfam" id="PF06580">
    <property type="entry name" value="His_kinase"/>
    <property type="match status" value="1"/>
</dbReference>
<comment type="caution">
    <text evidence="2">The sequence shown here is derived from an EMBL/GenBank/DDBJ whole genome shotgun (WGS) entry which is preliminary data.</text>
</comment>
<dbReference type="Proteomes" id="UP000694308">
    <property type="component" value="Unassembled WGS sequence"/>
</dbReference>
<evidence type="ECO:0000313" key="2">
    <source>
        <dbReference type="EMBL" id="MBV7274786.1"/>
    </source>
</evidence>
<dbReference type="PROSITE" id="PS50109">
    <property type="entry name" value="HIS_KIN"/>
    <property type="match status" value="1"/>
</dbReference>
<dbReference type="PANTHER" id="PTHR34220:SF7">
    <property type="entry name" value="SENSOR HISTIDINE KINASE YPDA"/>
    <property type="match status" value="1"/>
</dbReference>
<sequence>MNDSKEYTLSEIIDIYSLQDIQDKFSKMTNLSAVTVDRFGTPITAPSNFTKFCNLLRTTKEGYRRCSNCDAEGGLKSMLLKKPIVYTCHAGLTDLTAPIIVNNVYLGAMLCGQVVIEEHKTRSLVNLKKLSIELDIPIEDLKAALNEIKSIKRNKIIDSADFLSMFANYIAEMGVANVTHAELLKETKEKMKFQQLVKDTQIKSIQSQVNPHFLFNTLNTIAGMALMEDSEKTAELIYSLSDILRYSIKNSEDMVEIGVELENIQKYLFIQITRYSDKLSYDIKIPDKILKYKIPSMTLQPLIENAIIHGLEPQNNPGKINVVGEILPDKSVLIKITDNGVGMSKEKLDMLLGSINSSGNSGGIGLKIVQDRLVYYFGDEFGIKIESSPHSGTTVYVKVPPIY</sequence>
<protein>
    <submittedName>
        <fullName evidence="2">PocR ligand-binding domain-containing protein</fullName>
    </submittedName>
</protein>
<dbReference type="EMBL" id="JAEEGC010000098">
    <property type="protein sequence ID" value="MBV7274786.1"/>
    <property type="molecule type" value="Genomic_DNA"/>
</dbReference>
<dbReference type="InterPro" id="IPR003594">
    <property type="entry name" value="HATPase_dom"/>
</dbReference>
<dbReference type="GO" id="GO:0000155">
    <property type="term" value="F:phosphorelay sensor kinase activity"/>
    <property type="evidence" value="ECO:0007669"/>
    <property type="project" value="InterPro"/>
</dbReference>
<evidence type="ECO:0000259" key="1">
    <source>
        <dbReference type="PROSITE" id="PS50109"/>
    </source>
</evidence>
<dbReference type="PANTHER" id="PTHR34220">
    <property type="entry name" value="SENSOR HISTIDINE KINASE YPDA"/>
    <property type="match status" value="1"/>
</dbReference>
<name>A0A949TZR3_9CLOT</name>
<feature type="domain" description="Histidine kinase" evidence="1">
    <location>
        <begin position="209"/>
        <end position="403"/>
    </location>
</feature>
<organism evidence="2 3">
    <name type="scientific">Clostridium thailandense</name>
    <dbReference type="NCBI Taxonomy" id="2794346"/>
    <lineage>
        <taxon>Bacteria</taxon>
        <taxon>Bacillati</taxon>
        <taxon>Bacillota</taxon>
        <taxon>Clostridia</taxon>
        <taxon>Eubacteriales</taxon>
        <taxon>Clostridiaceae</taxon>
        <taxon>Clostridium</taxon>
    </lineage>
</organism>
<gene>
    <name evidence="2" type="ORF">I6U48_17970</name>
</gene>
<dbReference type="AlphaFoldDB" id="A0A949TZR3"/>
<proteinExistence type="predicted"/>